<dbReference type="PANTHER" id="PTHR42862">
    <property type="entry name" value="DELTA-1-PYRROLINE-5-CARBOXYLATE DEHYDROGENASE 1, ISOFORM A-RELATED"/>
    <property type="match status" value="1"/>
</dbReference>
<dbReference type="InterPro" id="IPR016161">
    <property type="entry name" value="Ald_DH/histidinol_DH"/>
</dbReference>
<keyword evidence="1 4" id="KW-0560">Oxidoreductase</keyword>
<dbReference type="PATRIC" id="fig|1232683.4.peg.2777"/>
<dbReference type="InterPro" id="IPR016163">
    <property type="entry name" value="Ald_DH_C"/>
</dbReference>
<dbReference type="STRING" id="1232683.ADIMK_2822"/>
<dbReference type="InterPro" id="IPR011975">
    <property type="entry name" value="PaaN_2"/>
</dbReference>
<dbReference type="EMBL" id="JMQN01000040">
    <property type="protein sequence ID" value="KEA63298.1"/>
    <property type="molecule type" value="Genomic_DNA"/>
</dbReference>
<gene>
    <name evidence="4" type="ORF">ADIMK_2822</name>
</gene>
<dbReference type="SUPFAM" id="SSF53720">
    <property type="entry name" value="ALDH-like"/>
    <property type="match status" value="1"/>
</dbReference>
<dbReference type="GO" id="GO:0009898">
    <property type="term" value="C:cytoplasmic side of plasma membrane"/>
    <property type="evidence" value="ECO:0007669"/>
    <property type="project" value="TreeGrafter"/>
</dbReference>
<dbReference type="PANTHER" id="PTHR42862:SF1">
    <property type="entry name" value="DELTA-1-PYRROLINE-5-CARBOXYLATE DEHYDROGENASE 2, ISOFORM A-RELATED"/>
    <property type="match status" value="1"/>
</dbReference>
<dbReference type="eggNOG" id="COG1012">
    <property type="taxonomic scope" value="Bacteria"/>
</dbReference>
<dbReference type="InterPro" id="IPR050485">
    <property type="entry name" value="Proline_metab_enzyme"/>
</dbReference>
<dbReference type="GO" id="GO:0004029">
    <property type="term" value="F:aldehyde dehydrogenase (NAD+) activity"/>
    <property type="evidence" value="ECO:0007669"/>
    <property type="project" value="UniProtKB-EC"/>
</dbReference>
<dbReference type="InterPro" id="IPR015590">
    <property type="entry name" value="Aldehyde_DH_dom"/>
</dbReference>
<evidence type="ECO:0000259" key="3">
    <source>
        <dbReference type="Pfam" id="PF00171"/>
    </source>
</evidence>
<dbReference type="Gene3D" id="3.40.605.10">
    <property type="entry name" value="Aldehyde Dehydrogenase, Chain A, domain 1"/>
    <property type="match status" value="1"/>
</dbReference>
<keyword evidence="2" id="KW-0520">NAD</keyword>
<dbReference type="GO" id="GO:0003842">
    <property type="term" value="F:L-glutamate gamma-semialdehyde dehydrogenase activity"/>
    <property type="evidence" value="ECO:0007669"/>
    <property type="project" value="TreeGrafter"/>
</dbReference>
<dbReference type="InterPro" id="IPR016162">
    <property type="entry name" value="Ald_DH_N"/>
</dbReference>
<dbReference type="Proteomes" id="UP000028252">
    <property type="component" value="Unassembled WGS sequence"/>
</dbReference>
<keyword evidence="5" id="KW-1185">Reference proteome</keyword>
<sequence length="581" mass="62045">MSLSTPGGGVPVSLENGSMSKALAFFETHLSTLKQAVDAGRSRAFWSPYSEIPSGRIYGETANADGRAAFDAYLGNRFALETETSGDQLGEELSPYGMALGIRYDRPDIEALIARMQGALKGWRDAGADARTGVCLEILHRLNKRSFELAYATMHTTGQGFAMAFQAGGPHAQDRGLEAVSMAWQAMKNAAPAVAQWVKPQGKNPALAMEKHYTVVPQGISLVIACATFPTWNTYPGLFASLVTGNPVIVKPHPGSVLPVAISVQVAQQVLSEAGFDPCLVSMVPDSASDPVAQVLAQHPAIKLIDFTGSSEFGNWLERNCPQAQVFTEKAGVNTLIIDSIANLKAVVRNLAFSLSLYSGQMCTTPQNIFIPRDGIDTDEGHLSFDQVAQRLADGVSGFLAKPEVAVNVLGALQNPATVDRIDQCRALGRVVLDSVSGEHPEFPDARMRTPLMLAVDAADRDSYAQERFGPISFLIATDSTEQSMALAREVIGQRGAITLGVYSTSETVLEQAHELALDVKVALSCNLSGGVFVNQSAAFSDFHATGGNPAANACLTDSSFVSRRFVVVQNRRDVPPPAEE</sequence>
<evidence type="ECO:0000313" key="4">
    <source>
        <dbReference type="EMBL" id="KEA63298.1"/>
    </source>
</evidence>
<evidence type="ECO:0000256" key="1">
    <source>
        <dbReference type="ARBA" id="ARBA00023002"/>
    </source>
</evidence>
<dbReference type="EC" id="1.2.1.3" evidence="4"/>
<dbReference type="NCBIfam" id="TIGR02288">
    <property type="entry name" value="PaaN_2"/>
    <property type="match status" value="1"/>
</dbReference>
<dbReference type="GO" id="GO:0010133">
    <property type="term" value="P:L-proline catabolic process to L-glutamate"/>
    <property type="evidence" value="ECO:0007669"/>
    <property type="project" value="TreeGrafter"/>
</dbReference>
<evidence type="ECO:0000256" key="2">
    <source>
        <dbReference type="ARBA" id="ARBA00023027"/>
    </source>
</evidence>
<dbReference type="RefSeq" id="WP_368085837.1">
    <property type="nucleotide sequence ID" value="NZ_JMQN01000040.1"/>
</dbReference>
<comment type="caution">
    <text evidence="4">The sequence shown here is derived from an EMBL/GenBank/DDBJ whole genome shotgun (WGS) entry which is preliminary data.</text>
</comment>
<proteinExistence type="predicted"/>
<dbReference type="Pfam" id="PF00171">
    <property type="entry name" value="Aldedh"/>
    <property type="match status" value="1"/>
</dbReference>
<reference evidence="4 5" key="1">
    <citation type="submission" date="2014-04" db="EMBL/GenBank/DDBJ databases">
        <title>Marinobacterium kochiensis sp. nov., isolated from sediment sample collected from Kochi backwaters in Kerala, India.</title>
        <authorList>
            <person name="Singh A."/>
            <person name="Pinnaka A.K."/>
        </authorList>
    </citation>
    <scope>NUCLEOTIDE SEQUENCE [LARGE SCALE GENOMIC DNA]</scope>
    <source>
        <strain evidence="4 5">AK27</strain>
    </source>
</reference>
<name>A0A081FXP3_9GAMM</name>
<accession>A0A081FXP3</accession>
<protein>
    <submittedName>
        <fullName evidence="4">Aldehyde dehydrogenase, PaaZ</fullName>
        <ecNumber evidence="4">1.2.1.3</ecNumber>
    </submittedName>
</protein>
<dbReference type="AlphaFoldDB" id="A0A081FXP3"/>
<feature type="domain" description="Aldehyde dehydrogenase" evidence="3">
    <location>
        <begin position="105"/>
        <end position="490"/>
    </location>
</feature>
<organism evidence="4 5">
    <name type="scientific">Marinobacterium lacunae</name>
    <dbReference type="NCBI Taxonomy" id="1232683"/>
    <lineage>
        <taxon>Bacteria</taxon>
        <taxon>Pseudomonadati</taxon>
        <taxon>Pseudomonadota</taxon>
        <taxon>Gammaproteobacteria</taxon>
        <taxon>Oceanospirillales</taxon>
        <taxon>Oceanospirillaceae</taxon>
        <taxon>Marinobacterium</taxon>
    </lineage>
</organism>
<dbReference type="Gene3D" id="3.40.309.10">
    <property type="entry name" value="Aldehyde Dehydrogenase, Chain A, domain 2"/>
    <property type="match status" value="1"/>
</dbReference>
<evidence type="ECO:0000313" key="5">
    <source>
        <dbReference type="Proteomes" id="UP000028252"/>
    </source>
</evidence>